<keyword evidence="6" id="KW-1185">Reference proteome</keyword>
<evidence type="ECO:0000256" key="1">
    <source>
        <dbReference type="ARBA" id="ARBA00022729"/>
    </source>
</evidence>
<name>A0ABR9PG68_9BACT</name>
<feature type="signal peptide" evidence="3">
    <location>
        <begin position="1"/>
        <end position="25"/>
    </location>
</feature>
<comment type="caution">
    <text evidence="5">The sequence shown here is derived from an EMBL/GenBank/DDBJ whole genome shotgun (WGS) entry which is preliminary data.</text>
</comment>
<evidence type="ECO:0000313" key="5">
    <source>
        <dbReference type="EMBL" id="MBE4746890.1"/>
    </source>
</evidence>
<feature type="domain" description="SbsA Ig-like" evidence="4">
    <location>
        <begin position="130"/>
        <end position="232"/>
    </location>
</feature>
<keyword evidence="1 3" id="KW-0732">Signal</keyword>
<evidence type="ECO:0000313" key="6">
    <source>
        <dbReference type="Proteomes" id="UP001516472"/>
    </source>
</evidence>
<dbReference type="Gene3D" id="2.60.40.1220">
    <property type="match status" value="1"/>
</dbReference>
<feature type="chain" id="PRO_5046501508" evidence="3">
    <location>
        <begin position="26"/>
        <end position="604"/>
    </location>
</feature>
<sequence length="604" mass="65022">MPFRQSLFASLLLLPAMLFGPSACLQIPELEADTTQDAGSQDSSPVTVNWLSPGPPGFTNGTLQIRVEVTGPAPERVELLVDGVPVAPLSALHALDWETWLIPEGPHVLAVRATRGAQTFMSTERTVVVDRTRPRMTLQRPAHGEAFVSPGAAIEAAFSEPLLPSSVSRQSIRVTANSAAVAAEVSLSGDGKTLTILPDAPPPVNSEVTVSLDPTVTDLAGNSVDAMYQEWRWRVPAYLTVGEPLFAGKPENSYIEKASLRVGADSRPIVVWSQHGSVHVNRWSGEAWKALGEPLRRGATHIAWDGVLQIDREGRPLVMWMEFPGEAPSQLHVQRWDGAAWTSLGTFQTASLGGGAIFWMGFSSGASGAPMIAWRESNSTQHQFVFRKWDGSAWVAGAAPLPLRMSTTINASGFDLDSAGRPVLSFSENDSQGGLTGHVVRWNGSVWEDVSSGLAGIPWARAVHPDGSILVGVSALVQGQWRPLVQRWDGSAWLTVGGPVDAAPSANSRTIDFLVLDSQGLPVVMLREALPVSVPGTWTGQVRRWTGTRWEDIGGALKASPGMLKRGLPSFALAADDEPIIAWPENPHPTESTWDSLYVYRLNH</sequence>
<accession>A0ABR9PG68</accession>
<dbReference type="InterPro" id="IPR032812">
    <property type="entry name" value="SbsA_Ig"/>
</dbReference>
<dbReference type="InterPro" id="IPR014755">
    <property type="entry name" value="Cu-Rt/internalin_Ig-like"/>
</dbReference>
<proteinExistence type="predicted"/>
<dbReference type="EMBL" id="JAAIYO010000001">
    <property type="protein sequence ID" value="MBE4746890.1"/>
    <property type="molecule type" value="Genomic_DNA"/>
</dbReference>
<evidence type="ECO:0000256" key="3">
    <source>
        <dbReference type="SAM" id="SignalP"/>
    </source>
</evidence>
<evidence type="ECO:0000259" key="4">
    <source>
        <dbReference type="Pfam" id="PF13205"/>
    </source>
</evidence>
<feature type="compositionally biased region" description="Polar residues" evidence="2">
    <location>
        <begin position="34"/>
        <end position="50"/>
    </location>
</feature>
<dbReference type="Pfam" id="PF13205">
    <property type="entry name" value="Big_5"/>
    <property type="match status" value="1"/>
</dbReference>
<feature type="region of interest" description="Disordered" evidence="2">
    <location>
        <begin position="34"/>
        <end position="53"/>
    </location>
</feature>
<dbReference type="RefSeq" id="WP_193346306.1">
    <property type="nucleotide sequence ID" value="NZ_CBCSIP010000189.1"/>
</dbReference>
<gene>
    <name evidence="5" type="ORF">G4177_01720</name>
</gene>
<evidence type="ECO:0000256" key="2">
    <source>
        <dbReference type="SAM" id="MobiDB-lite"/>
    </source>
</evidence>
<organism evidence="5 6">
    <name type="scientific">Corallococcus soli</name>
    <dbReference type="NCBI Taxonomy" id="2710757"/>
    <lineage>
        <taxon>Bacteria</taxon>
        <taxon>Pseudomonadati</taxon>
        <taxon>Myxococcota</taxon>
        <taxon>Myxococcia</taxon>
        <taxon>Myxococcales</taxon>
        <taxon>Cystobacterineae</taxon>
        <taxon>Myxococcaceae</taxon>
        <taxon>Corallococcus</taxon>
    </lineage>
</organism>
<dbReference type="Proteomes" id="UP001516472">
    <property type="component" value="Unassembled WGS sequence"/>
</dbReference>
<protein>
    <submittedName>
        <fullName evidence="5">Ig-like domain-containing protein</fullName>
    </submittedName>
</protein>
<reference evidence="5 6" key="1">
    <citation type="submission" date="2020-02" db="EMBL/GenBank/DDBJ databases">
        <authorList>
            <person name="Babadi Z.K."/>
            <person name="Risdian C."/>
            <person name="Ebrahimipour G.H."/>
            <person name="Wink J."/>
        </authorList>
    </citation>
    <scope>NUCLEOTIDE SEQUENCE [LARGE SCALE GENOMIC DNA]</scope>
    <source>
        <strain evidence="5 6">ZKHCc1 1396</strain>
    </source>
</reference>